<feature type="chain" id="PRO_5037733245" description="DnrO protein" evidence="1">
    <location>
        <begin position="30"/>
        <end position="168"/>
    </location>
</feature>
<dbReference type="Proteomes" id="UP000608345">
    <property type="component" value="Unassembled WGS sequence"/>
</dbReference>
<keyword evidence="3" id="KW-1185">Reference proteome</keyword>
<reference evidence="2" key="1">
    <citation type="journal article" date="2014" name="Int. J. Syst. Evol. Microbiol.">
        <title>Complete genome sequence of Corynebacterium casei LMG S-19264T (=DSM 44701T), isolated from a smear-ripened cheese.</title>
        <authorList>
            <consortium name="US DOE Joint Genome Institute (JGI-PGF)"/>
            <person name="Walter F."/>
            <person name="Albersmeier A."/>
            <person name="Kalinowski J."/>
            <person name="Ruckert C."/>
        </authorList>
    </citation>
    <scope>NUCLEOTIDE SEQUENCE</scope>
    <source>
        <strain evidence="2">KCTC 23732</strain>
    </source>
</reference>
<evidence type="ECO:0000256" key="1">
    <source>
        <dbReference type="SAM" id="SignalP"/>
    </source>
</evidence>
<evidence type="ECO:0000313" key="3">
    <source>
        <dbReference type="Proteomes" id="UP000608345"/>
    </source>
</evidence>
<gene>
    <name evidence="2" type="ORF">GCM10011450_13270</name>
</gene>
<feature type="signal peptide" evidence="1">
    <location>
        <begin position="1"/>
        <end position="29"/>
    </location>
</feature>
<keyword evidence="1" id="KW-0732">Signal</keyword>
<comment type="caution">
    <text evidence="2">The sequence shown here is derived from an EMBL/GenBank/DDBJ whole genome shotgun (WGS) entry which is preliminary data.</text>
</comment>
<name>A0A918JMY5_9BURK</name>
<reference evidence="2" key="2">
    <citation type="submission" date="2020-09" db="EMBL/GenBank/DDBJ databases">
        <authorList>
            <person name="Sun Q."/>
            <person name="Kim S."/>
        </authorList>
    </citation>
    <scope>NUCLEOTIDE SEQUENCE</scope>
    <source>
        <strain evidence="2">KCTC 23732</strain>
    </source>
</reference>
<dbReference type="RefSeq" id="WP_189384692.1">
    <property type="nucleotide sequence ID" value="NZ_BAABFY010000053.1"/>
</dbReference>
<evidence type="ECO:0008006" key="4">
    <source>
        <dbReference type="Google" id="ProtNLM"/>
    </source>
</evidence>
<evidence type="ECO:0000313" key="2">
    <source>
        <dbReference type="EMBL" id="GGW84623.1"/>
    </source>
</evidence>
<organism evidence="2 3">
    <name type="scientific">Advenella faeciporci</name>
    <dbReference type="NCBI Taxonomy" id="797535"/>
    <lineage>
        <taxon>Bacteria</taxon>
        <taxon>Pseudomonadati</taxon>
        <taxon>Pseudomonadota</taxon>
        <taxon>Betaproteobacteria</taxon>
        <taxon>Burkholderiales</taxon>
        <taxon>Alcaligenaceae</taxon>
    </lineage>
</organism>
<accession>A0A918JMY5</accession>
<sequence>MKPSNFSRLARNITYALVLGTASLSPAMAADSAHSHDGHSVSSAQLKLNNGQKWDVDAPLQKGMGTLHAAVSKAVPAAHEGKTEAPEYQALVKTAGEQIEYMIQNCKLEPDADITLHVLIGEIINGANTIEGKTEGKSPSEGVVQMVKALDTYGEYFNHPGWESFSAH</sequence>
<dbReference type="EMBL" id="BMYS01000007">
    <property type="protein sequence ID" value="GGW84623.1"/>
    <property type="molecule type" value="Genomic_DNA"/>
</dbReference>
<dbReference type="AlphaFoldDB" id="A0A918JMY5"/>
<proteinExistence type="predicted"/>
<protein>
    <recommendedName>
        <fullName evidence="4">DnrO protein</fullName>
    </recommendedName>
</protein>